<dbReference type="EMBL" id="GIFC01001336">
    <property type="protein sequence ID" value="MXU83419.1"/>
    <property type="molecule type" value="Transcribed_RNA"/>
</dbReference>
<name>A0A6B0TTV5_IXORI</name>
<evidence type="ECO:0000313" key="1">
    <source>
        <dbReference type="EMBL" id="MXU83419.1"/>
    </source>
</evidence>
<protein>
    <submittedName>
        <fullName evidence="1">Uncharacterized protein</fullName>
    </submittedName>
</protein>
<sequence>MLLLGAGTAGTACTALLVSREGVPVYRPLWMVAPIVSFGSGSGMRLTGYRCYWSHRQAPEKVGIPSFCAFFFFSA</sequence>
<dbReference type="AlphaFoldDB" id="A0A6B0TTV5"/>
<accession>A0A6B0TTV5</accession>
<organism evidence="1">
    <name type="scientific">Ixodes ricinus</name>
    <name type="common">Common tick</name>
    <name type="synonym">Acarus ricinus</name>
    <dbReference type="NCBI Taxonomy" id="34613"/>
    <lineage>
        <taxon>Eukaryota</taxon>
        <taxon>Metazoa</taxon>
        <taxon>Ecdysozoa</taxon>
        <taxon>Arthropoda</taxon>
        <taxon>Chelicerata</taxon>
        <taxon>Arachnida</taxon>
        <taxon>Acari</taxon>
        <taxon>Parasitiformes</taxon>
        <taxon>Ixodida</taxon>
        <taxon>Ixodoidea</taxon>
        <taxon>Ixodidae</taxon>
        <taxon>Ixodinae</taxon>
        <taxon>Ixodes</taxon>
    </lineage>
</organism>
<reference evidence="1" key="1">
    <citation type="submission" date="2019-12" db="EMBL/GenBank/DDBJ databases">
        <title>An insight into the sialome of adult female Ixodes ricinus ticks feeding for 6 days.</title>
        <authorList>
            <person name="Perner J."/>
            <person name="Ribeiro J.M.C."/>
        </authorList>
    </citation>
    <scope>NUCLEOTIDE SEQUENCE</scope>
    <source>
        <strain evidence="1">Semi-engorged</strain>
        <tissue evidence="1">Salivary glands</tissue>
    </source>
</reference>
<proteinExistence type="predicted"/>